<dbReference type="GO" id="GO:0005634">
    <property type="term" value="C:nucleus"/>
    <property type="evidence" value="ECO:0007669"/>
    <property type="project" value="TreeGrafter"/>
</dbReference>
<evidence type="ECO:0000259" key="13">
    <source>
        <dbReference type="Pfam" id="PF01937"/>
    </source>
</evidence>
<dbReference type="SUPFAM" id="SSF53067">
    <property type="entry name" value="Actin-like ATPase domain"/>
    <property type="match status" value="2"/>
</dbReference>
<evidence type="ECO:0000256" key="5">
    <source>
        <dbReference type="ARBA" id="ARBA00022596"/>
    </source>
</evidence>
<dbReference type="Pfam" id="PF01937">
    <property type="entry name" value="ARMT1-like_dom"/>
    <property type="match status" value="1"/>
</dbReference>
<evidence type="ECO:0000313" key="14">
    <source>
        <dbReference type="EMBL" id="PAV83835.1"/>
    </source>
</evidence>
<dbReference type="InterPro" id="IPR036075">
    <property type="entry name" value="ARMT-1-like_metal-bd_sf"/>
</dbReference>
<evidence type="ECO:0000256" key="8">
    <source>
        <dbReference type="ARBA" id="ARBA00023074"/>
    </source>
</evidence>
<accession>A0A2A2LCM4</accession>
<dbReference type="InterPro" id="IPR035073">
    <property type="entry name" value="At2g17340_3_helix_bundle"/>
</dbReference>
<name>A0A2A2LCM4_9BILA</name>
<dbReference type="OrthoDB" id="498611at2759"/>
<dbReference type="Proteomes" id="UP000218231">
    <property type="component" value="Unassembled WGS sequence"/>
</dbReference>
<keyword evidence="7" id="KW-0378">Hydrolase</keyword>
<comment type="subunit">
    <text evidence="3">Homodimer. Interacts with PKM.</text>
</comment>
<comment type="caution">
    <text evidence="14">The sequence shown here is derived from an EMBL/GenBank/DDBJ whole genome shotgun (WGS) entry which is preliminary data.</text>
</comment>
<dbReference type="PANTHER" id="PTHR12280:SF35">
    <property type="entry name" value="4'-PHOSPHOPANTETHEINE PHOSPHATASE"/>
    <property type="match status" value="1"/>
</dbReference>
<evidence type="ECO:0000313" key="15">
    <source>
        <dbReference type="Proteomes" id="UP000218231"/>
    </source>
</evidence>
<evidence type="ECO:0000256" key="7">
    <source>
        <dbReference type="ARBA" id="ARBA00022801"/>
    </source>
</evidence>
<evidence type="ECO:0000256" key="10">
    <source>
        <dbReference type="ARBA" id="ARBA00029347"/>
    </source>
</evidence>
<dbReference type="GO" id="GO:0005524">
    <property type="term" value="F:ATP binding"/>
    <property type="evidence" value="ECO:0007669"/>
    <property type="project" value="InterPro"/>
</dbReference>
<dbReference type="Gene3D" id="3.40.50.10880">
    <property type="entry name" value="Uncharacterised protein PF01937, DUF89, domain 3"/>
    <property type="match status" value="1"/>
</dbReference>
<evidence type="ECO:0000256" key="6">
    <source>
        <dbReference type="ARBA" id="ARBA00022723"/>
    </source>
</evidence>
<comment type="catalytic activity">
    <reaction evidence="10">
        <text>(R)-4'-phospho-S-sulfopantetheine + H2O = (R)-S-sulfopantetheine + phosphate</text>
        <dbReference type="Rhea" id="RHEA:68340"/>
        <dbReference type="ChEBI" id="CHEBI:15377"/>
        <dbReference type="ChEBI" id="CHEBI:43474"/>
        <dbReference type="ChEBI" id="CHEBI:177302"/>
        <dbReference type="ChEBI" id="CHEBI:177303"/>
    </reaction>
    <physiologicalReaction direction="left-to-right" evidence="10">
        <dbReference type="Rhea" id="RHEA:68341"/>
    </physiologicalReaction>
</comment>
<comment type="cofactor">
    <cofactor evidence="2">
        <name>Ni(2+)</name>
        <dbReference type="ChEBI" id="CHEBI:49786"/>
    </cofactor>
</comment>
<reference evidence="14 15" key="1">
    <citation type="journal article" date="2017" name="Curr. Biol.">
        <title>Genome architecture and evolution of a unichromosomal asexual nematode.</title>
        <authorList>
            <person name="Fradin H."/>
            <person name="Zegar C."/>
            <person name="Gutwein M."/>
            <person name="Lucas J."/>
            <person name="Kovtun M."/>
            <person name="Corcoran D."/>
            <person name="Baugh L.R."/>
            <person name="Kiontke K."/>
            <person name="Gunsalus K."/>
            <person name="Fitch D.H."/>
            <person name="Piano F."/>
        </authorList>
    </citation>
    <scope>NUCLEOTIDE SEQUENCE [LARGE SCALE GENOMIC DNA]</scope>
    <source>
        <strain evidence="14">PF1309</strain>
    </source>
</reference>
<dbReference type="InterPro" id="IPR002791">
    <property type="entry name" value="ARMT1-like_metal-bd"/>
</dbReference>
<evidence type="ECO:0000256" key="2">
    <source>
        <dbReference type="ARBA" id="ARBA00001967"/>
    </source>
</evidence>
<keyword evidence="15" id="KW-1185">Reference proteome</keyword>
<evidence type="ECO:0000256" key="9">
    <source>
        <dbReference type="ARBA" id="ARBA00023211"/>
    </source>
</evidence>
<keyword evidence="5" id="KW-0533">Nickel</keyword>
<gene>
    <name evidence="14" type="ORF">WR25_19576</name>
</gene>
<feature type="domain" description="Damage-control phosphatase ARMT1-like metal-binding" evidence="13">
    <location>
        <begin position="445"/>
        <end position="735"/>
    </location>
</feature>
<dbReference type="STRING" id="2018661.A0A2A2LCM4"/>
<dbReference type="InterPro" id="IPR004567">
    <property type="entry name" value="Type_II_PanK"/>
</dbReference>
<evidence type="ECO:0000256" key="1">
    <source>
        <dbReference type="ARBA" id="ARBA00001936"/>
    </source>
</evidence>
<proteinExistence type="predicted"/>
<sequence length="739" mass="83075">MGSSETSSSEMAGFGNVAVPKKLIFFASIEIIYLSRQTVIKIAYTSTIKKTRTTADKQLIDDDKEALHLHCVQLRKENFEDALNFLVEKGSIRSKIATFSSTFSHDCEQMIKDKLGLDLVRINEMDCLVKGTNFLMSNIESETYNYDHHSNSCKYIFRTIRPSTVRPYLLVNVGTGVSFFKVESDEKYERLGGSHLGGASLVGIAKLIADVKNLDEILQMAEDGDHRNIDILVSDIYGARLTEELSGDIIAGSFGKCKSPEAIARLKQSPNFAKDVVRSLLLMISNQIGQSAVLYAETNDIKKIYFNGYLVRNHPIIMRTFSYAIEFWSQKKISARFLRHEGYTAAIGAFLKGTLLEEGPSRDDEGERFSWNEYFIGCSDLGRFVPTAPLSLGFSAGVLELECTHMQLQQFTLLTDTDENVYLPDEWKLNEDEVARTFWLDTMEKSADNVMKKAEESQRNAPGVEERATNFRKKFLKQLKIIRDKPHAYGSANVRNLLDLREEILIEMQFDDSYLSQKTLDNQLALSQLVETLQFYDGMVDDKERMFALCRGLLAGNVFDWGASHVVKIMESTGGLSFTNAVKTIPARPWLIDNYDEFSHSINSKTYKCAAIFVDNSGADFILGIIPFARELLKRGSKVIIISNLNPALNDLTYTEMLDISEELAEKDSRLSESIGNGMLLFYHSGQGSPCLDLRKVDSELNEAMIKHGVDLIVIEGMGRALHTNLSAKFKCDSLKVIV</sequence>
<dbReference type="SUPFAM" id="SSF111321">
    <property type="entry name" value="AF1104-like"/>
    <property type="match status" value="1"/>
</dbReference>
<keyword evidence="6" id="KW-0479">Metal-binding</keyword>
<dbReference type="Gene3D" id="3.30.420.510">
    <property type="match status" value="1"/>
</dbReference>
<keyword evidence="8" id="KW-0944">Nitration</keyword>
<evidence type="ECO:0000256" key="4">
    <source>
        <dbReference type="ARBA" id="ARBA00019490"/>
    </source>
</evidence>
<dbReference type="PANTHER" id="PTHR12280">
    <property type="entry name" value="PANTOTHENATE KINASE"/>
    <property type="match status" value="1"/>
</dbReference>
<comment type="function">
    <text evidence="12">Phosphatase which shows a preference for 4'-phosphopantetheine and its oxidatively damaged forms (sulfonate or S-sulfonate), providing strong indirect evidence that the phosphatase activity pre-empts damage in the coenzyme A (CoA) pathway. Hydrolyzing excess 4'-phosphopantetheine could constitute a directed overflow mechanism to prevent its oxidation to the S-sulfonate, sulfonate, or other forms. Hydrolyzing 4'-phosphopantetheine sulfonate or S-sulfonate would forestall their conversion to inactive forms of CoA and acyl carrier protein. May play a role in the physiological regulation of CoA intracellular levels.</text>
</comment>
<dbReference type="NCBIfam" id="TIGR00555">
    <property type="entry name" value="panK_eukar"/>
    <property type="match status" value="1"/>
</dbReference>
<protein>
    <recommendedName>
        <fullName evidence="4">4'-phosphopantetheine phosphatase</fullName>
    </recommendedName>
    <alternativeName>
        <fullName evidence="11">Inactive pantothenic acid kinase 4</fullName>
    </alternativeName>
</protein>
<evidence type="ECO:0000256" key="3">
    <source>
        <dbReference type="ARBA" id="ARBA00011388"/>
    </source>
</evidence>
<dbReference type="GO" id="GO:0015937">
    <property type="term" value="P:coenzyme A biosynthetic process"/>
    <property type="evidence" value="ECO:0007669"/>
    <property type="project" value="InterPro"/>
</dbReference>
<dbReference type="Gene3D" id="3.30.420.40">
    <property type="match status" value="1"/>
</dbReference>
<dbReference type="GO" id="GO:0005829">
    <property type="term" value="C:cytosol"/>
    <property type="evidence" value="ECO:0007669"/>
    <property type="project" value="TreeGrafter"/>
</dbReference>
<evidence type="ECO:0000256" key="11">
    <source>
        <dbReference type="ARBA" id="ARBA00032948"/>
    </source>
</evidence>
<comment type="cofactor">
    <cofactor evidence="1">
        <name>Mn(2+)</name>
        <dbReference type="ChEBI" id="CHEBI:29035"/>
    </cofactor>
</comment>
<dbReference type="GO" id="GO:0004594">
    <property type="term" value="F:pantothenate kinase activity"/>
    <property type="evidence" value="ECO:0007669"/>
    <property type="project" value="TreeGrafter"/>
</dbReference>
<evidence type="ECO:0000256" key="12">
    <source>
        <dbReference type="ARBA" id="ARBA00046055"/>
    </source>
</evidence>
<dbReference type="EMBL" id="LIAE01006917">
    <property type="protein sequence ID" value="PAV83835.1"/>
    <property type="molecule type" value="Genomic_DNA"/>
</dbReference>
<dbReference type="AlphaFoldDB" id="A0A2A2LCM4"/>
<keyword evidence="9" id="KW-0464">Manganese</keyword>
<dbReference type="InterPro" id="IPR043129">
    <property type="entry name" value="ATPase_NBD"/>
</dbReference>
<organism evidence="14 15">
    <name type="scientific">Diploscapter pachys</name>
    <dbReference type="NCBI Taxonomy" id="2018661"/>
    <lineage>
        <taxon>Eukaryota</taxon>
        <taxon>Metazoa</taxon>
        <taxon>Ecdysozoa</taxon>
        <taxon>Nematoda</taxon>
        <taxon>Chromadorea</taxon>
        <taxon>Rhabditida</taxon>
        <taxon>Rhabditina</taxon>
        <taxon>Rhabditomorpha</taxon>
        <taxon>Rhabditoidea</taxon>
        <taxon>Rhabditidae</taxon>
        <taxon>Diploscapter</taxon>
    </lineage>
</organism>
<dbReference type="Pfam" id="PF03630">
    <property type="entry name" value="Fumble"/>
    <property type="match status" value="1"/>
</dbReference>
<dbReference type="GO" id="GO:0046872">
    <property type="term" value="F:metal ion binding"/>
    <property type="evidence" value="ECO:0007669"/>
    <property type="project" value="UniProtKB-KW"/>
</dbReference>
<dbReference type="Gene3D" id="1.20.1700.10">
    <property type="entry name" value="AF1104-like"/>
    <property type="match status" value="1"/>
</dbReference>
<dbReference type="GO" id="GO:0016787">
    <property type="term" value="F:hydrolase activity"/>
    <property type="evidence" value="ECO:0007669"/>
    <property type="project" value="UniProtKB-KW"/>
</dbReference>